<evidence type="ECO:0000313" key="1">
    <source>
        <dbReference type="EMBL" id="MCI3240531.1"/>
    </source>
</evidence>
<dbReference type="Proteomes" id="UP001165270">
    <property type="component" value="Unassembled WGS sequence"/>
</dbReference>
<sequence length="96" mass="10601">MRVLLKASLNTEKANDVIRSGKMPQLMQEALGNIKPEAAYFTVDHGVRTAYVFFDMQDSSQMPSIGEPFFMDLGAEVDMTPVMNADDLQKGLSELG</sequence>
<proteinExistence type="predicted"/>
<evidence type="ECO:0000313" key="2">
    <source>
        <dbReference type="Proteomes" id="UP001165270"/>
    </source>
</evidence>
<dbReference type="EMBL" id="JALDAX010000004">
    <property type="protein sequence ID" value="MCI3240531.1"/>
    <property type="molecule type" value="Genomic_DNA"/>
</dbReference>
<organism evidence="1 2">
    <name type="scientific">Streptomyces spinosisporus</name>
    <dbReference type="NCBI Taxonomy" id="2927582"/>
    <lineage>
        <taxon>Bacteria</taxon>
        <taxon>Bacillati</taxon>
        <taxon>Actinomycetota</taxon>
        <taxon>Actinomycetes</taxon>
        <taxon>Kitasatosporales</taxon>
        <taxon>Streptomycetaceae</taxon>
        <taxon>Streptomyces</taxon>
    </lineage>
</organism>
<keyword evidence="2" id="KW-1185">Reference proteome</keyword>
<accession>A0ABS9XGP9</accession>
<comment type="caution">
    <text evidence="1">The sequence shown here is derived from an EMBL/GenBank/DDBJ whole genome shotgun (WGS) entry which is preliminary data.</text>
</comment>
<reference evidence="1" key="1">
    <citation type="submission" date="2022-03" db="EMBL/GenBank/DDBJ databases">
        <title>Streptomyces 7R015 and 7R016 isolated from Barleria lupulina in Thailand.</title>
        <authorList>
            <person name="Kanchanasin P."/>
            <person name="Phongsopitanun W."/>
            <person name="Tanasupawat S."/>
        </authorList>
    </citation>
    <scope>NUCLEOTIDE SEQUENCE</scope>
    <source>
        <strain evidence="1">7R016</strain>
    </source>
</reference>
<name>A0ABS9XGP9_9ACTN</name>
<protein>
    <submittedName>
        <fullName evidence="1">Uncharacterized protein</fullName>
    </submittedName>
</protein>
<dbReference type="RefSeq" id="WP_016437259.1">
    <property type="nucleotide sequence ID" value="NZ_JALDAX010000004.1"/>
</dbReference>
<gene>
    <name evidence="1" type="ORF">MQN93_12430</name>
</gene>